<comment type="caution">
    <text evidence="2">The sequence shown here is derived from an EMBL/GenBank/DDBJ whole genome shotgun (WGS) entry which is preliminary data.</text>
</comment>
<evidence type="ECO:0000256" key="1">
    <source>
        <dbReference type="SAM" id="MobiDB-lite"/>
    </source>
</evidence>
<accession>A0A9X1WJA0</accession>
<protein>
    <submittedName>
        <fullName evidence="2">ATP-binding protein</fullName>
    </submittedName>
</protein>
<feature type="region of interest" description="Disordered" evidence="1">
    <location>
        <begin position="314"/>
        <end position="341"/>
    </location>
</feature>
<evidence type="ECO:0000313" key="3">
    <source>
        <dbReference type="Proteomes" id="UP001139207"/>
    </source>
</evidence>
<evidence type="ECO:0000313" key="2">
    <source>
        <dbReference type="EMBL" id="MCJ7859238.1"/>
    </source>
</evidence>
<keyword evidence="2" id="KW-0067">ATP-binding</keyword>
<sequence length="341" mass="36804">MNQLRTRRPTGQVSWPIIILAGVEGGGKTWSAVEATSMDLIDRSFFLEVGERMGDEYAAVPGSDYEIVEHDGTWRQILASVHAAAAVAPAEGKANLMIVDSVTEVWTLLSDMAQHQANMRAQQKGRGGGGDAQITMDLWNAAKDALGDFLGALRSFPGPVILTARLDNVSVVEGGKPTGDTTWKIRAEKNLPYQATVIMQARQPRDWLMTKIASTKLQLPPGGEKKIGPSFTVEALLEQMGVTAATSASTYVRPSPDGTPQQSQAAAQARAREAQEFLERCRTLTDRDALLQEQGEARRLGVYDQWVEIGKRLSSAAQAEPADDGVETVTPEVVTDGDATD</sequence>
<dbReference type="Proteomes" id="UP001139207">
    <property type="component" value="Unassembled WGS sequence"/>
</dbReference>
<gene>
    <name evidence="2" type="ORF">MUN33_11030</name>
</gene>
<dbReference type="RefSeq" id="WP_244804968.1">
    <property type="nucleotide sequence ID" value="NZ_JALIEA010000017.1"/>
</dbReference>
<dbReference type="GO" id="GO:0005524">
    <property type="term" value="F:ATP binding"/>
    <property type="evidence" value="ECO:0007669"/>
    <property type="project" value="UniProtKB-KW"/>
</dbReference>
<organism evidence="2 3">
    <name type="scientific">Corynebacterium kalidii</name>
    <dbReference type="NCBI Taxonomy" id="2931982"/>
    <lineage>
        <taxon>Bacteria</taxon>
        <taxon>Bacillati</taxon>
        <taxon>Actinomycetota</taxon>
        <taxon>Actinomycetes</taxon>
        <taxon>Mycobacteriales</taxon>
        <taxon>Corynebacteriaceae</taxon>
        <taxon>Corynebacterium</taxon>
    </lineage>
</organism>
<reference evidence="2" key="1">
    <citation type="submission" date="2022-04" db="EMBL/GenBank/DDBJ databases">
        <title>Corynebacterium kalidii LD5P10.</title>
        <authorList>
            <person name="Sun J.Q."/>
        </authorList>
    </citation>
    <scope>NUCLEOTIDE SEQUENCE</scope>
    <source>
        <strain evidence="2">LD5P10</strain>
    </source>
</reference>
<feature type="region of interest" description="Disordered" evidence="1">
    <location>
        <begin position="251"/>
        <end position="271"/>
    </location>
</feature>
<dbReference type="AlphaFoldDB" id="A0A9X1WJA0"/>
<name>A0A9X1WJA0_9CORY</name>
<proteinExistence type="predicted"/>
<keyword evidence="3" id="KW-1185">Reference proteome</keyword>
<dbReference type="EMBL" id="JALIEA010000017">
    <property type="protein sequence ID" value="MCJ7859238.1"/>
    <property type="molecule type" value="Genomic_DNA"/>
</dbReference>
<keyword evidence="2" id="KW-0547">Nucleotide-binding</keyword>